<dbReference type="GO" id="GO:0005975">
    <property type="term" value="P:carbohydrate metabolic process"/>
    <property type="evidence" value="ECO:0007669"/>
    <property type="project" value="UniProtKB-ARBA"/>
</dbReference>
<feature type="domain" description="DUF7927" evidence="4">
    <location>
        <begin position="1323"/>
        <end position="1441"/>
    </location>
</feature>
<evidence type="ECO:0000259" key="3">
    <source>
        <dbReference type="Pfam" id="PF21959"/>
    </source>
</evidence>
<keyword evidence="1" id="KW-0812">Transmembrane</keyword>
<feature type="domain" description="DUF11" evidence="2">
    <location>
        <begin position="572"/>
        <end position="685"/>
    </location>
</feature>
<proteinExistence type="predicted"/>
<protein>
    <submittedName>
        <fullName evidence="5">Putative repeat protein (TIGR01451 family)</fullName>
    </submittedName>
</protein>
<feature type="domain" description="DUF11" evidence="2">
    <location>
        <begin position="694"/>
        <end position="806"/>
    </location>
</feature>
<feature type="domain" description="DUF11" evidence="2">
    <location>
        <begin position="946"/>
        <end position="1052"/>
    </location>
</feature>
<feature type="domain" description="DUF7927" evidence="4">
    <location>
        <begin position="1196"/>
        <end position="1305"/>
    </location>
</feature>
<dbReference type="InterPro" id="IPR047589">
    <property type="entry name" value="DUF11_rpt"/>
</dbReference>
<dbReference type="EMBL" id="SNXZ01000001">
    <property type="protein sequence ID" value="TDQ04983.1"/>
    <property type="molecule type" value="Genomic_DNA"/>
</dbReference>
<evidence type="ECO:0000259" key="2">
    <source>
        <dbReference type="Pfam" id="PF01345"/>
    </source>
</evidence>
<sequence>MPTRRTTFLALVTTLILLVATGVTGFVPVGLLAAPTAAAATHTPFACDSTYYLMQPNSSDATKSVLGKVVFPSGSSQGQFAALSNAPFGFNAMGFNPSDNLIYGITVTPKDDHEQLFRVGAEGTFELLGEPVTAAGQPLDQFNANIGAFLSDGTFAVSNGGSRIIVMDVNQSPPRILTGPITSAPEITTADWAVNPIDNQAYTFDTVTKTIVQIDPRTGATKSAGGTNYDGGLPDAVGSVWMDGNGQLTFAESYKGPDGKADGNGQIHFFAAPYNSTTHLYTRIRHLGDQPSLGKSGDATNCAFTMDLEKAGHTTDQSRAPGGSVTTFDFTIVNGSGAAKTFDLHDTFPPYLTRGAVRFEGQGTPGTVNQGDAPGTLTITGNRLGAKETMVIHADVNVAPDAPKVDELNRATLTGTGLPAGGVVSHDPTTTAFDPGPTPVYLRPADKPDLMITKTADPTSVMQGSSVTYHLSVTDKAGFGAGAWSVQEAMPGGFTPTAASQDCSLAGGVVSWQGASFPKNGISNCTITAAVSTTAPPGPAVNTATLTADQDTDATNNVAQATVTVTKLPTVDLGITKSAPAEVNAGSEFDYTMTVVNNGDTAATGATITDQVPAGLTILSVSPGGSQNGQTVTWALGAVTPGTPVQVSVHVKAPNEPTGVDNTATVAVTGGGTPDNNPTNDFSSVHTEIKPLSDVSLLKTAPVSAQAGSPITYTLQAANYGPSTATNVVVHDPLPAGTTFVSAGNGGTLQGSEVQWTLGNLAPNAPVEPLTLVVTAPAEPTTVVNKADITTVTPEVTTDNNHSETSTTIQPVADLTIVKSGPQRVDANGQVTYTLLIGNNGPSTASDVRVDDPLPDRTVFVSADNGGALQNGTISWALGPLQVRQTKTLTVVVKAPAPPEPAVLTNEARVSGSAADPDMSNNQSHVDTTIDPTVDLVLTDQGPPFADAGTGFTWTLTVANKGPSTAHNVVVTDTVPAGFPVGAPSSGGTATPNADGTTTVTWTVGDLVANGPPVTLQVPVTAPPQAGNGHNAASVTGSVKELDDADNHAASDVPIRGFTLKKTVQGNGSARAGQRVTYTIVVTNPSTVPYDTGRGLASFTDDMSGVLDDATLDAVEPGGGTITNNDKGFSWQGPIGANASTTLTVTVLVKNPGAGGDHQLVNFVVGGTNCPPSTGPGDCGPKPVAIRGVQLDKVASSPVVHPGETITYTVEIRNNGGFAFTDADPAVVTDDLAKVLDDADFVTASADAGTVTPPAPGASVLTWTGALATDQVVHVTYSLLVRNPQAGDGSLDNAVGSIEDDDCLPTAPCGTHGGSTLVQAFVLNKSVDKTGGVAPGEEVTYTITVTNTGRVAYADGEATFTEDLTGILDDAELLPDKLAADVGTLDYQQDAKKIVWTGPLPVVYPATTAGATIVVTVRVLDPDLHGDHELVNTVIGGANCPLPSGDYGPECHGGDQLPISGLTAHKAADVQVARPGDVVTYTITVTNTGKVDFTDDNPAAFTDDLSKVLDDAEFTGDPEASAGTATFATPTLSWSSALVQGASATITYKVTVAKQGKGDHVLSNVVFAPGSNCVPTGDPDPACGSEGTVKVAELHVAKTANTKQVTVGDTVVYTVKVTNVGAVDYLATEPAADEVGVGPAMFTDDMSEVLDDATYKGDAHASAGTTHYEEPKLSWSGPVAVGATATVTYSVKVNDPASGDRKLTNAVIALDSNCPCSVSTKALPKPPAPQGGGGLAYTGAAVGGYLAAGAGLVLLGLVFLAVTRIRREGTTR</sequence>
<reference evidence="5 6" key="1">
    <citation type="submission" date="2019-03" db="EMBL/GenBank/DDBJ databases">
        <title>Genomic Encyclopedia of Type Strains, Phase IV (KMG-IV): sequencing the most valuable type-strain genomes for metagenomic binning, comparative biology and taxonomic classification.</title>
        <authorList>
            <person name="Goeker M."/>
        </authorList>
    </citation>
    <scope>NUCLEOTIDE SEQUENCE [LARGE SCALE GENOMIC DNA]</scope>
    <source>
        <strain evidence="5 6">DSM 45361</strain>
    </source>
</reference>
<feature type="domain" description="DUF7927" evidence="4">
    <location>
        <begin position="1466"/>
        <end position="1584"/>
    </location>
</feature>
<dbReference type="InterPro" id="IPR054215">
    <property type="entry name" value="DUF6923"/>
</dbReference>
<evidence type="ECO:0000313" key="5">
    <source>
        <dbReference type="EMBL" id="TDQ04983.1"/>
    </source>
</evidence>
<dbReference type="InterPro" id="IPR057687">
    <property type="entry name" value="DUF7927"/>
</dbReference>
<feature type="domain" description="DUF7927" evidence="4">
    <location>
        <begin position="1060"/>
        <end position="1177"/>
    </location>
</feature>
<dbReference type="InterPro" id="IPR001434">
    <property type="entry name" value="OmcB-like_DUF11"/>
</dbReference>
<dbReference type="Pfam" id="PF25549">
    <property type="entry name" value="DUF7927"/>
    <property type="match status" value="5"/>
</dbReference>
<dbReference type="PANTHER" id="PTHR34819">
    <property type="entry name" value="LARGE CYSTEINE-RICH PERIPLASMIC PROTEIN OMCB"/>
    <property type="match status" value="1"/>
</dbReference>
<dbReference type="Pfam" id="PF01345">
    <property type="entry name" value="DUF11"/>
    <property type="match status" value="5"/>
</dbReference>
<dbReference type="Gene3D" id="2.60.40.10">
    <property type="entry name" value="Immunoglobulins"/>
    <property type="match status" value="4"/>
</dbReference>
<dbReference type="SUPFAM" id="SSF75011">
    <property type="entry name" value="3-carboxy-cis,cis-mucoante lactonizing enzyme"/>
    <property type="match status" value="1"/>
</dbReference>
<dbReference type="InterPro" id="IPR051172">
    <property type="entry name" value="Chlamydia_OmcB"/>
</dbReference>
<feature type="domain" description="DUF11" evidence="2">
    <location>
        <begin position="814"/>
        <end position="926"/>
    </location>
</feature>
<gene>
    <name evidence="5" type="ORF">EV186_101947</name>
</gene>
<evidence type="ECO:0000313" key="6">
    <source>
        <dbReference type="Proteomes" id="UP000295444"/>
    </source>
</evidence>
<dbReference type="InterPro" id="IPR013783">
    <property type="entry name" value="Ig-like_fold"/>
</dbReference>
<organism evidence="5 6">
    <name type="scientific">Labedaea rhizosphaerae</name>
    <dbReference type="NCBI Taxonomy" id="598644"/>
    <lineage>
        <taxon>Bacteria</taxon>
        <taxon>Bacillati</taxon>
        <taxon>Actinomycetota</taxon>
        <taxon>Actinomycetes</taxon>
        <taxon>Pseudonocardiales</taxon>
        <taxon>Pseudonocardiaceae</taxon>
        <taxon>Labedaea</taxon>
    </lineage>
</organism>
<feature type="domain" description="DUF11" evidence="2">
    <location>
        <begin position="449"/>
        <end position="563"/>
    </location>
</feature>
<feature type="transmembrane region" description="Helical" evidence="1">
    <location>
        <begin position="1735"/>
        <end position="1762"/>
    </location>
</feature>
<comment type="caution">
    <text evidence="5">The sequence shown here is derived from an EMBL/GenBank/DDBJ whole genome shotgun (WGS) entry which is preliminary data.</text>
</comment>
<keyword evidence="1" id="KW-1133">Transmembrane helix</keyword>
<dbReference type="Pfam" id="PF21959">
    <property type="entry name" value="DUF6923"/>
    <property type="match status" value="1"/>
</dbReference>
<feature type="domain" description="DUF7927" evidence="4">
    <location>
        <begin position="1594"/>
        <end position="1718"/>
    </location>
</feature>
<accession>A0A4R6SP41</accession>
<evidence type="ECO:0000259" key="4">
    <source>
        <dbReference type="Pfam" id="PF25549"/>
    </source>
</evidence>
<keyword evidence="1" id="KW-0472">Membrane</keyword>
<keyword evidence="6" id="KW-1185">Reference proteome</keyword>
<feature type="domain" description="DUF6923" evidence="3">
    <location>
        <begin position="64"/>
        <end position="255"/>
    </location>
</feature>
<dbReference type="NCBIfam" id="TIGR01451">
    <property type="entry name" value="B_ant_repeat"/>
    <property type="match status" value="8"/>
</dbReference>
<dbReference type="PANTHER" id="PTHR34819:SF3">
    <property type="entry name" value="CELL SURFACE PROTEIN"/>
    <property type="match status" value="1"/>
</dbReference>
<evidence type="ECO:0000256" key="1">
    <source>
        <dbReference type="SAM" id="Phobius"/>
    </source>
</evidence>
<name>A0A4R6SP41_LABRH</name>
<dbReference type="Proteomes" id="UP000295444">
    <property type="component" value="Unassembled WGS sequence"/>
</dbReference>
<dbReference type="Gene3D" id="2.60.40.740">
    <property type="match status" value="1"/>
</dbReference>